<accession>A0A1Q3EQC2</accession>
<comment type="caution">
    <text evidence="1">The sequence shown here is derived from an EMBL/GenBank/DDBJ whole genome shotgun (WGS) entry which is preliminary data.</text>
</comment>
<dbReference type="Proteomes" id="UP000188533">
    <property type="component" value="Unassembled WGS sequence"/>
</dbReference>
<reference evidence="1 2" key="1">
    <citation type="submission" date="2016-08" db="EMBL/GenBank/DDBJ databases">
        <authorList>
            <consortium name="Lentinula edodes genome sequencing consortium"/>
            <person name="Sakamoto Y."/>
            <person name="Nakade K."/>
            <person name="Sato S."/>
            <person name="Yoshida Y."/>
            <person name="Miyazaki K."/>
            <person name="Natsume S."/>
            <person name="Konno N."/>
        </authorList>
    </citation>
    <scope>NUCLEOTIDE SEQUENCE [LARGE SCALE GENOMIC DNA]</scope>
    <source>
        <strain evidence="1 2">NBRC 111202</strain>
    </source>
</reference>
<dbReference type="EMBL" id="BDGU01001072">
    <property type="protein sequence ID" value="GAW09385.1"/>
    <property type="molecule type" value="Genomic_DNA"/>
</dbReference>
<gene>
    <name evidence="1" type="ORF">LENED_011535</name>
</gene>
<protein>
    <submittedName>
        <fullName evidence="1">Uncharacterized protein</fullName>
    </submittedName>
</protein>
<proteinExistence type="predicted"/>
<keyword evidence="2" id="KW-1185">Reference proteome</keyword>
<reference evidence="1 2" key="2">
    <citation type="submission" date="2017-02" db="EMBL/GenBank/DDBJ databases">
        <title>A genome survey and senescence transcriptome analysis in Lentinula edodes.</title>
        <authorList>
            <person name="Sakamoto Y."/>
            <person name="Nakade K."/>
            <person name="Sato S."/>
            <person name="Yoshida Y."/>
            <person name="Miyazaki K."/>
            <person name="Natsume S."/>
            <person name="Konno N."/>
        </authorList>
    </citation>
    <scope>NUCLEOTIDE SEQUENCE [LARGE SCALE GENOMIC DNA]</scope>
    <source>
        <strain evidence="1 2">NBRC 111202</strain>
    </source>
</reference>
<sequence length="114" mass="12849">MVGCSSLKDSFTLPPAFVLTLLYLILSSTNYTHSTSPFLLLYASSHQSLSLHYSCGHGKTSYILSGFLVDFGSKPTTFTFWDKTYAWGPRWKFRIIKHYGGGVERYFFPSSIAV</sequence>
<evidence type="ECO:0000313" key="2">
    <source>
        <dbReference type="Proteomes" id="UP000188533"/>
    </source>
</evidence>
<evidence type="ECO:0000313" key="1">
    <source>
        <dbReference type="EMBL" id="GAW09385.1"/>
    </source>
</evidence>
<organism evidence="1 2">
    <name type="scientific">Lentinula edodes</name>
    <name type="common">Shiitake mushroom</name>
    <name type="synonym">Lentinus edodes</name>
    <dbReference type="NCBI Taxonomy" id="5353"/>
    <lineage>
        <taxon>Eukaryota</taxon>
        <taxon>Fungi</taxon>
        <taxon>Dikarya</taxon>
        <taxon>Basidiomycota</taxon>
        <taxon>Agaricomycotina</taxon>
        <taxon>Agaricomycetes</taxon>
        <taxon>Agaricomycetidae</taxon>
        <taxon>Agaricales</taxon>
        <taxon>Marasmiineae</taxon>
        <taxon>Omphalotaceae</taxon>
        <taxon>Lentinula</taxon>
    </lineage>
</organism>
<dbReference type="AlphaFoldDB" id="A0A1Q3EQC2"/>
<name>A0A1Q3EQC2_LENED</name>